<dbReference type="SMART" id="SM00220">
    <property type="entry name" value="S_TKc"/>
    <property type="match status" value="1"/>
</dbReference>
<evidence type="ECO:0000313" key="9">
    <source>
        <dbReference type="Proteomes" id="UP000708148"/>
    </source>
</evidence>
<dbReference type="GO" id="GO:0005737">
    <property type="term" value="C:cytoplasm"/>
    <property type="evidence" value="ECO:0007669"/>
    <property type="project" value="TreeGrafter"/>
</dbReference>
<dbReference type="PROSITE" id="PS50011">
    <property type="entry name" value="PROTEIN_KINASE_DOM"/>
    <property type="match status" value="1"/>
</dbReference>
<dbReference type="GO" id="GO:0007165">
    <property type="term" value="P:signal transduction"/>
    <property type="evidence" value="ECO:0007669"/>
    <property type="project" value="TreeGrafter"/>
</dbReference>
<evidence type="ECO:0000259" key="7">
    <source>
        <dbReference type="PROSITE" id="PS50011"/>
    </source>
</evidence>
<dbReference type="GO" id="GO:0000082">
    <property type="term" value="P:G1/S transition of mitotic cell cycle"/>
    <property type="evidence" value="ECO:0007669"/>
    <property type="project" value="TreeGrafter"/>
</dbReference>
<dbReference type="OrthoDB" id="1732493at2759"/>
<keyword evidence="2" id="KW-0723">Serine/threonine-protein kinase</keyword>
<organism evidence="8 9">
    <name type="scientific">Ostreobium quekettii</name>
    <dbReference type="NCBI Taxonomy" id="121088"/>
    <lineage>
        <taxon>Eukaryota</taxon>
        <taxon>Viridiplantae</taxon>
        <taxon>Chlorophyta</taxon>
        <taxon>core chlorophytes</taxon>
        <taxon>Ulvophyceae</taxon>
        <taxon>TCBD clade</taxon>
        <taxon>Bryopsidales</taxon>
        <taxon>Ostreobineae</taxon>
        <taxon>Ostreobiaceae</taxon>
        <taxon>Ostreobium</taxon>
    </lineage>
</organism>
<keyword evidence="4" id="KW-0547">Nucleotide-binding</keyword>
<dbReference type="PANTHER" id="PTHR24056">
    <property type="entry name" value="CELL DIVISION PROTEIN KINASE"/>
    <property type="match status" value="1"/>
</dbReference>
<reference evidence="8" key="1">
    <citation type="submission" date="2020-12" db="EMBL/GenBank/DDBJ databases">
        <authorList>
            <person name="Iha C."/>
        </authorList>
    </citation>
    <scope>NUCLEOTIDE SEQUENCE</scope>
</reference>
<proteinExistence type="predicted"/>
<name>A0A8S1ISM3_9CHLO</name>
<dbReference type="EC" id="2.7.11.22" evidence="1"/>
<dbReference type="Proteomes" id="UP000708148">
    <property type="component" value="Unassembled WGS sequence"/>
</dbReference>
<evidence type="ECO:0000256" key="5">
    <source>
        <dbReference type="ARBA" id="ARBA00022777"/>
    </source>
</evidence>
<keyword evidence="3" id="KW-0808">Transferase</keyword>
<dbReference type="InterPro" id="IPR011009">
    <property type="entry name" value="Kinase-like_dom_sf"/>
</dbReference>
<dbReference type="Pfam" id="PF00069">
    <property type="entry name" value="Pkinase"/>
    <property type="match status" value="1"/>
</dbReference>
<dbReference type="GO" id="GO:0010468">
    <property type="term" value="P:regulation of gene expression"/>
    <property type="evidence" value="ECO:0007669"/>
    <property type="project" value="TreeGrafter"/>
</dbReference>
<keyword evidence="5" id="KW-0418">Kinase</keyword>
<evidence type="ECO:0000256" key="3">
    <source>
        <dbReference type="ARBA" id="ARBA00022679"/>
    </source>
</evidence>
<dbReference type="AlphaFoldDB" id="A0A8S1ISM3"/>
<feature type="domain" description="Protein kinase" evidence="7">
    <location>
        <begin position="1"/>
        <end position="168"/>
    </location>
</feature>
<dbReference type="PANTHER" id="PTHR24056:SF254">
    <property type="entry name" value="CYCLIN-DEPENDENT KINASE 2"/>
    <property type="match status" value="1"/>
</dbReference>
<keyword evidence="9" id="KW-1185">Reference proteome</keyword>
<dbReference type="GO" id="GO:0004693">
    <property type="term" value="F:cyclin-dependent protein serine/threonine kinase activity"/>
    <property type="evidence" value="ECO:0007669"/>
    <property type="project" value="UniProtKB-EC"/>
</dbReference>
<dbReference type="GO" id="GO:0000307">
    <property type="term" value="C:cyclin-dependent protein kinase holoenzyme complex"/>
    <property type="evidence" value="ECO:0007669"/>
    <property type="project" value="TreeGrafter"/>
</dbReference>
<evidence type="ECO:0000256" key="6">
    <source>
        <dbReference type="ARBA" id="ARBA00022840"/>
    </source>
</evidence>
<dbReference type="SUPFAM" id="SSF56112">
    <property type="entry name" value="Protein kinase-like (PK-like)"/>
    <property type="match status" value="1"/>
</dbReference>
<dbReference type="GO" id="GO:0005524">
    <property type="term" value="F:ATP binding"/>
    <property type="evidence" value="ECO:0007669"/>
    <property type="project" value="UniProtKB-KW"/>
</dbReference>
<dbReference type="GO" id="GO:0005634">
    <property type="term" value="C:nucleus"/>
    <property type="evidence" value="ECO:0007669"/>
    <property type="project" value="TreeGrafter"/>
</dbReference>
<evidence type="ECO:0000313" key="8">
    <source>
        <dbReference type="EMBL" id="CAD7696548.1"/>
    </source>
</evidence>
<dbReference type="InterPro" id="IPR000719">
    <property type="entry name" value="Prot_kinase_dom"/>
</dbReference>
<evidence type="ECO:0000256" key="4">
    <source>
        <dbReference type="ARBA" id="ARBA00022741"/>
    </source>
</evidence>
<dbReference type="EMBL" id="CAJHUC010000499">
    <property type="protein sequence ID" value="CAD7696548.1"/>
    <property type="molecule type" value="Genomic_DNA"/>
</dbReference>
<sequence>MLIDRTRMQLKLADFGLARAFSLPARKYSQEVVTLWYRAPELLLGADDYSSAIDMWAVGCIFAEMAEGRALFQGMHETEQLIYIFQVTGTPHEGMWPGVDKLFERNWVGDQQHGVKAVFPKFSPAPLHSVASRLAASDPQGLDLLSQMLRCSPSRRITAEKALKHAYFHDIGKILGWLKAAGRPHLGSPPGL</sequence>
<dbReference type="InterPro" id="IPR050108">
    <property type="entry name" value="CDK"/>
</dbReference>
<comment type="caution">
    <text evidence="8">The sequence shown here is derived from an EMBL/GenBank/DDBJ whole genome shotgun (WGS) entry which is preliminary data.</text>
</comment>
<dbReference type="FunFam" id="1.10.510.10:FF:000624">
    <property type="entry name" value="Mitogen-activated protein kinase"/>
    <property type="match status" value="1"/>
</dbReference>
<gene>
    <name evidence="8" type="ORF">OSTQU699_LOCUS1909</name>
</gene>
<evidence type="ECO:0000256" key="2">
    <source>
        <dbReference type="ARBA" id="ARBA00022527"/>
    </source>
</evidence>
<evidence type="ECO:0000256" key="1">
    <source>
        <dbReference type="ARBA" id="ARBA00012425"/>
    </source>
</evidence>
<dbReference type="GO" id="GO:0030332">
    <property type="term" value="F:cyclin binding"/>
    <property type="evidence" value="ECO:0007669"/>
    <property type="project" value="TreeGrafter"/>
</dbReference>
<protein>
    <recommendedName>
        <fullName evidence="1">cyclin-dependent kinase</fullName>
        <ecNumber evidence="1">2.7.11.22</ecNumber>
    </recommendedName>
</protein>
<accession>A0A8S1ISM3</accession>
<dbReference type="GO" id="GO:0010389">
    <property type="term" value="P:regulation of G2/M transition of mitotic cell cycle"/>
    <property type="evidence" value="ECO:0007669"/>
    <property type="project" value="TreeGrafter"/>
</dbReference>
<dbReference type="Gene3D" id="1.10.510.10">
    <property type="entry name" value="Transferase(Phosphotransferase) domain 1"/>
    <property type="match status" value="1"/>
</dbReference>
<keyword evidence="6" id="KW-0067">ATP-binding</keyword>